<feature type="compositionally biased region" description="Polar residues" evidence="7">
    <location>
        <begin position="524"/>
        <end position="535"/>
    </location>
</feature>
<organism evidence="9 10">
    <name type="scientific">Populus tomentosa</name>
    <name type="common">Chinese white poplar</name>
    <dbReference type="NCBI Taxonomy" id="118781"/>
    <lineage>
        <taxon>Eukaryota</taxon>
        <taxon>Viridiplantae</taxon>
        <taxon>Streptophyta</taxon>
        <taxon>Embryophyta</taxon>
        <taxon>Tracheophyta</taxon>
        <taxon>Spermatophyta</taxon>
        <taxon>Magnoliopsida</taxon>
        <taxon>eudicotyledons</taxon>
        <taxon>Gunneridae</taxon>
        <taxon>Pentapetalae</taxon>
        <taxon>rosids</taxon>
        <taxon>fabids</taxon>
        <taxon>Malpighiales</taxon>
        <taxon>Salicaceae</taxon>
        <taxon>Saliceae</taxon>
        <taxon>Populus</taxon>
    </lineage>
</organism>
<evidence type="ECO:0000256" key="3">
    <source>
        <dbReference type="ARBA" id="ARBA00023125"/>
    </source>
</evidence>
<dbReference type="EMBL" id="JAAWWB010000028">
    <property type="protein sequence ID" value="KAG6748329.1"/>
    <property type="molecule type" value="Genomic_DNA"/>
</dbReference>
<feature type="coiled-coil region" evidence="6">
    <location>
        <begin position="128"/>
        <end position="169"/>
    </location>
</feature>
<dbReference type="PANTHER" id="PTHR31429:SF59">
    <property type="entry name" value="WRKY TRANSCRIPTION FACTOR 47-RELATED"/>
    <property type="match status" value="1"/>
</dbReference>
<dbReference type="InterPro" id="IPR044810">
    <property type="entry name" value="WRKY_plant"/>
</dbReference>
<evidence type="ECO:0000313" key="10">
    <source>
        <dbReference type="Proteomes" id="UP000886885"/>
    </source>
</evidence>
<dbReference type="PANTHER" id="PTHR31429">
    <property type="entry name" value="WRKY TRANSCRIPTION FACTOR 36-RELATED"/>
    <property type="match status" value="1"/>
</dbReference>
<dbReference type="Proteomes" id="UP000886885">
    <property type="component" value="Chromosome 14D"/>
</dbReference>
<feature type="compositionally biased region" description="Polar residues" evidence="7">
    <location>
        <begin position="504"/>
        <end position="515"/>
    </location>
</feature>
<evidence type="ECO:0000256" key="5">
    <source>
        <dbReference type="ARBA" id="ARBA00023242"/>
    </source>
</evidence>
<keyword evidence="4" id="KW-0804">Transcription</keyword>
<keyword evidence="3" id="KW-0238">DNA-binding</keyword>
<dbReference type="GO" id="GO:0043565">
    <property type="term" value="F:sequence-specific DNA binding"/>
    <property type="evidence" value="ECO:0007669"/>
    <property type="project" value="InterPro"/>
</dbReference>
<proteinExistence type="predicted"/>
<comment type="subcellular location">
    <subcellularLocation>
        <location evidence="1">Nucleus</location>
    </subcellularLocation>
</comment>
<feature type="domain" description="WRKY" evidence="8">
    <location>
        <begin position="293"/>
        <end position="359"/>
    </location>
</feature>
<protein>
    <recommendedName>
        <fullName evidence="8">WRKY domain-containing protein</fullName>
    </recommendedName>
</protein>
<evidence type="ECO:0000256" key="2">
    <source>
        <dbReference type="ARBA" id="ARBA00023015"/>
    </source>
</evidence>
<evidence type="ECO:0000256" key="6">
    <source>
        <dbReference type="SAM" id="Coils"/>
    </source>
</evidence>
<dbReference type="GO" id="GO:0005634">
    <property type="term" value="C:nucleus"/>
    <property type="evidence" value="ECO:0007669"/>
    <property type="project" value="UniProtKB-SubCell"/>
</dbReference>
<dbReference type="Pfam" id="PF03106">
    <property type="entry name" value="WRKY"/>
    <property type="match status" value="1"/>
</dbReference>
<evidence type="ECO:0000256" key="4">
    <source>
        <dbReference type="ARBA" id="ARBA00023163"/>
    </source>
</evidence>
<evidence type="ECO:0000256" key="7">
    <source>
        <dbReference type="SAM" id="MobiDB-lite"/>
    </source>
</evidence>
<keyword evidence="10" id="KW-1185">Reference proteome</keyword>
<gene>
    <name evidence="9" type="ORF">POTOM_048246</name>
</gene>
<reference evidence="9" key="1">
    <citation type="journal article" date="2020" name="bioRxiv">
        <title>Hybrid origin of Populus tomentosa Carr. identified through genome sequencing and phylogenomic analysis.</title>
        <authorList>
            <person name="An X."/>
            <person name="Gao K."/>
            <person name="Chen Z."/>
            <person name="Li J."/>
            <person name="Yang X."/>
            <person name="Yang X."/>
            <person name="Zhou J."/>
            <person name="Guo T."/>
            <person name="Zhao T."/>
            <person name="Huang S."/>
            <person name="Miao D."/>
            <person name="Khan W.U."/>
            <person name="Rao P."/>
            <person name="Ye M."/>
            <person name="Lei B."/>
            <person name="Liao W."/>
            <person name="Wang J."/>
            <person name="Ji L."/>
            <person name="Li Y."/>
            <person name="Guo B."/>
            <person name="Mustafa N.S."/>
            <person name="Li S."/>
            <person name="Yun Q."/>
            <person name="Keller S.R."/>
            <person name="Mao J."/>
            <person name="Zhang R."/>
            <person name="Strauss S.H."/>
        </authorList>
    </citation>
    <scope>NUCLEOTIDE SEQUENCE</scope>
    <source>
        <strain evidence="9">GM15</strain>
        <tissue evidence="9">Leaf</tissue>
    </source>
</reference>
<dbReference type="AlphaFoldDB" id="A0A8X8CD00"/>
<dbReference type="InterPro" id="IPR003657">
    <property type="entry name" value="WRKY_dom"/>
</dbReference>
<keyword evidence="6" id="KW-0175">Coiled coil</keyword>
<keyword evidence="5" id="KW-0539">Nucleus</keyword>
<dbReference type="GO" id="GO:0003700">
    <property type="term" value="F:DNA-binding transcription factor activity"/>
    <property type="evidence" value="ECO:0007669"/>
    <property type="project" value="InterPro"/>
</dbReference>
<sequence>MDKQGRELVFFHSGDFLRRNPGVADHSNDSSSDHTRPIIKEVDFFSTDRTSELPGTDQEKKISTIGSSSLVDSSINTGLNLLTSSSGISIIANIKNPDNNEVSFHFNTLRVFCVSDAINSKDLGFLKQADLALQLSGLQGELERLHDENKKLRSLLDQITKSYKDLQVQLIMATQKQTQGNRIEQKGELNDTPGSIMSAQHLMDPRPRPSVTLDVNDPSISDDKTQEVLVSSTNTVGTTSQMLGKRASVEDGLDQTSQSWGSPKSPKLEHEKPDEQVPEVPFRKARVSVRARSDAPLISDGCQWRKYGQKMAKGNPCPRAYYRCTMAVGCPVRKQVQRCAEDKTILITTYEGNHNHPLPPAATAMASTTSAAAAMLLSGSTTSKEGLSSSSSFYPSFPYASTMATLSASAPFPTITLDLTQGPNTTMPFHRTSPSPTTFPLPLHGFPQLLGHPMYASPKLPAIPSVQLGQRHASMVETVTAAIASDPNFTAALAAAISTFMGTPRSSDGANNLNAPSGIPGSPQLPQSCTTFSTN</sequence>
<dbReference type="SMART" id="SM00774">
    <property type="entry name" value="WRKY"/>
    <property type="match status" value="1"/>
</dbReference>
<name>A0A8X8CD00_POPTO</name>
<dbReference type="OrthoDB" id="2020995at2759"/>
<feature type="compositionally biased region" description="Basic and acidic residues" evidence="7">
    <location>
        <begin position="266"/>
        <end position="275"/>
    </location>
</feature>
<accession>A0A8X8CD00</accession>
<keyword evidence="2" id="KW-0805">Transcription regulation</keyword>
<feature type="region of interest" description="Disordered" evidence="7">
    <location>
        <begin position="234"/>
        <end position="278"/>
    </location>
</feature>
<evidence type="ECO:0000256" key="1">
    <source>
        <dbReference type="ARBA" id="ARBA00004123"/>
    </source>
</evidence>
<feature type="region of interest" description="Disordered" evidence="7">
    <location>
        <begin position="504"/>
        <end position="535"/>
    </location>
</feature>
<evidence type="ECO:0000259" key="8">
    <source>
        <dbReference type="PROSITE" id="PS50811"/>
    </source>
</evidence>
<comment type="caution">
    <text evidence="9">The sequence shown here is derived from an EMBL/GenBank/DDBJ whole genome shotgun (WGS) entry which is preliminary data.</text>
</comment>
<dbReference type="FunFam" id="2.20.25.80:FF:000002">
    <property type="entry name" value="probable WRKY transcription factor 31"/>
    <property type="match status" value="1"/>
</dbReference>
<dbReference type="PROSITE" id="PS50811">
    <property type="entry name" value="WRKY"/>
    <property type="match status" value="1"/>
</dbReference>
<evidence type="ECO:0000313" key="9">
    <source>
        <dbReference type="EMBL" id="KAG6748329.1"/>
    </source>
</evidence>